<gene>
    <name evidence="1" type="ORF">GR316_07255</name>
</gene>
<organism evidence="1 2">
    <name type="scientific">Falsirhodobacter algicola</name>
    <dbReference type="NCBI Taxonomy" id="2692330"/>
    <lineage>
        <taxon>Bacteria</taxon>
        <taxon>Pseudomonadati</taxon>
        <taxon>Pseudomonadota</taxon>
        <taxon>Alphaproteobacteria</taxon>
        <taxon>Rhodobacterales</taxon>
        <taxon>Paracoccaceae</taxon>
        <taxon>Falsirhodobacter</taxon>
    </lineage>
</organism>
<dbReference type="RefSeq" id="WP_211783305.1">
    <property type="nucleotide sequence ID" value="NZ_CP047289.1"/>
</dbReference>
<protein>
    <submittedName>
        <fullName evidence="1">Uncharacterized protein</fullName>
    </submittedName>
</protein>
<evidence type="ECO:0000313" key="2">
    <source>
        <dbReference type="Proteomes" id="UP000679284"/>
    </source>
</evidence>
<dbReference type="KEGG" id="fap:GR316_07255"/>
<evidence type="ECO:0000313" key="1">
    <source>
        <dbReference type="EMBL" id="QUS36083.1"/>
    </source>
</evidence>
<sequence>MTIDFTKVITAEARERERRQEAQDQAQAEARALLTETDWMVIRAAECGTPLPEAIRDARAGARAVLSDE</sequence>
<accession>A0A8J8MTL5</accession>
<reference evidence="1" key="1">
    <citation type="submission" date="2020-01" db="EMBL/GenBank/DDBJ databases">
        <authorList>
            <person name="Yang Y."/>
            <person name="Kwon Y.M."/>
        </authorList>
    </citation>
    <scope>NUCLEOTIDE SEQUENCE</scope>
    <source>
        <strain evidence="1">PG104</strain>
    </source>
</reference>
<keyword evidence="2" id="KW-1185">Reference proteome</keyword>
<dbReference type="AlphaFoldDB" id="A0A8J8MTL5"/>
<proteinExistence type="predicted"/>
<name>A0A8J8MTL5_9RHOB</name>
<dbReference type="EMBL" id="CP047289">
    <property type="protein sequence ID" value="QUS36083.1"/>
    <property type="molecule type" value="Genomic_DNA"/>
</dbReference>
<dbReference type="Proteomes" id="UP000679284">
    <property type="component" value="Chromosome"/>
</dbReference>